<dbReference type="SUPFAM" id="SSF52058">
    <property type="entry name" value="L domain-like"/>
    <property type="match status" value="1"/>
</dbReference>
<dbReference type="InterPro" id="IPR003591">
    <property type="entry name" value="Leu-rich_rpt_typical-subtyp"/>
</dbReference>
<keyword evidence="5" id="KW-1185">Reference proteome</keyword>
<dbReference type="Gene3D" id="3.80.10.10">
    <property type="entry name" value="Ribonuclease Inhibitor"/>
    <property type="match status" value="1"/>
</dbReference>
<reference evidence="4 5" key="1">
    <citation type="submission" date="2024-02" db="EMBL/GenBank/DDBJ databases">
        <authorList>
            <person name="Chen Y."/>
            <person name="Shah S."/>
            <person name="Dougan E. K."/>
            <person name="Thang M."/>
            <person name="Chan C."/>
        </authorList>
    </citation>
    <scope>NUCLEOTIDE SEQUENCE [LARGE SCALE GENOMIC DNA]</scope>
</reference>
<feature type="region of interest" description="Disordered" evidence="3">
    <location>
        <begin position="46"/>
        <end position="74"/>
    </location>
</feature>
<evidence type="ECO:0000313" key="5">
    <source>
        <dbReference type="Proteomes" id="UP001642484"/>
    </source>
</evidence>
<accession>A0ABP0IQL8</accession>
<comment type="caution">
    <text evidence="4">The sequence shown here is derived from an EMBL/GenBank/DDBJ whole genome shotgun (WGS) entry which is preliminary data.</text>
</comment>
<evidence type="ECO:0000313" key="4">
    <source>
        <dbReference type="EMBL" id="CAK9003614.1"/>
    </source>
</evidence>
<evidence type="ECO:0000256" key="3">
    <source>
        <dbReference type="SAM" id="MobiDB-lite"/>
    </source>
</evidence>
<keyword evidence="1" id="KW-0433">Leucine-rich repeat</keyword>
<keyword evidence="2" id="KW-0677">Repeat</keyword>
<dbReference type="Proteomes" id="UP001642484">
    <property type="component" value="Unassembled WGS sequence"/>
</dbReference>
<dbReference type="PANTHER" id="PTHR45712">
    <property type="entry name" value="AGAP008170-PA"/>
    <property type="match status" value="1"/>
</dbReference>
<dbReference type="PROSITE" id="PS51450">
    <property type="entry name" value="LRR"/>
    <property type="match status" value="1"/>
</dbReference>
<sequence length="372" mass="40792">MTDSDARTFALQVVGESACRFLAASNDTKQQNRGRELCGSLLQTDAQGARGTSPRHSLAQSHHYGPSPPPYDTPQPSWPGGCKQYCQVFMGTCREPNSPIGRYYSSISECRKECATIPVTQQNVQQGNTMACRAFHAALSLSTTSQTAFHCNHAYVVDPMYICRNYPIPDWDGKDMRQIIYDTFGAYSSTTSLLQTGSAAKMLNSGKGVCDICKCRDNVIERVKIVSCQGLGLNDDDFKALMRKMPSSVEILDLSANEITKIPQNVFVNAKNLLGLDLASNQITKIKSGAFNKLDSLVSLLLDGNWNLSQIDDDILYPLTELVELGLANGAVPEIPRNFFKMNTKLQFATMFGQAYSSLPAGQGLPTMHLES</sequence>
<dbReference type="Pfam" id="PF13855">
    <property type="entry name" value="LRR_8"/>
    <property type="match status" value="1"/>
</dbReference>
<evidence type="ECO:0000256" key="1">
    <source>
        <dbReference type="ARBA" id="ARBA00022614"/>
    </source>
</evidence>
<gene>
    <name evidence="4" type="ORF">CCMP2556_LOCUS7358</name>
</gene>
<protein>
    <submittedName>
        <fullName evidence="4">Uncharacterized protein</fullName>
    </submittedName>
</protein>
<dbReference type="InterPro" id="IPR050333">
    <property type="entry name" value="SLRP"/>
</dbReference>
<evidence type="ECO:0000256" key="2">
    <source>
        <dbReference type="ARBA" id="ARBA00022737"/>
    </source>
</evidence>
<dbReference type="SMART" id="SM00369">
    <property type="entry name" value="LRR_TYP"/>
    <property type="match status" value="4"/>
</dbReference>
<dbReference type="InterPro" id="IPR001611">
    <property type="entry name" value="Leu-rich_rpt"/>
</dbReference>
<name>A0ABP0IQL8_9DINO</name>
<dbReference type="PANTHER" id="PTHR45712:SF22">
    <property type="entry name" value="INSULIN-LIKE GROWTH FACTOR-BINDING PROTEIN COMPLEX ACID LABILE SUBUNIT"/>
    <property type="match status" value="1"/>
</dbReference>
<dbReference type="EMBL" id="CAXAMN010003258">
    <property type="protein sequence ID" value="CAK9003614.1"/>
    <property type="molecule type" value="Genomic_DNA"/>
</dbReference>
<dbReference type="InterPro" id="IPR032675">
    <property type="entry name" value="LRR_dom_sf"/>
</dbReference>
<proteinExistence type="predicted"/>
<organism evidence="4 5">
    <name type="scientific">Durusdinium trenchii</name>
    <dbReference type="NCBI Taxonomy" id="1381693"/>
    <lineage>
        <taxon>Eukaryota</taxon>
        <taxon>Sar</taxon>
        <taxon>Alveolata</taxon>
        <taxon>Dinophyceae</taxon>
        <taxon>Suessiales</taxon>
        <taxon>Symbiodiniaceae</taxon>
        <taxon>Durusdinium</taxon>
    </lineage>
</organism>